<feature type="binding site" evidence="9 11">
    <location>
        <position position="134"/>
    </location>
    <ligand>
        <name>substrate</name>
    </ligand>
</feature>
<dbReference type="Pfam" id="PF00215">
    <property type="entry name" value="OMPdecase"/>
    <property type="match status" value="1"/>
</dbReference>
<evidence type="ECO:0000256" key="7">
    <source>
        <dbReference type="ARBA" id="ARBA00049157"/>
    </source>
</evidence>
<feature type="binding site" evidence="9 11">
    <location>
        <position position="20"/>
    </location>
    <ligand>
        <name>substrate</name>
    </ligand>
</feature>
<evidence type="ECO:0000256" key="6">
    <source>
        <dbReference type="ARBA" id="ARBA00023239"/>
    </source>
</evidence>
<dbReference type="InterPro" id="IPR011060">
    <property type="entry name" value="RibuloseP-bd_barrel"/>
</dbReference>
<comment type="function">
    <text evidence="1 9">Catalyzes the decarboxylation of orotidine 5'-monophosphate (OMP) to uridine 5'-monophosphate (UMP).</text>
</comment>
<feature type="active site" description="Proton donor" evidence="9">
    <location>
        <position position="72"/>
    </location>
</feature>
<dbReference type="UniPathway" id="UPA00070">
    <property type="reaction ID" value="UER00120"/>
</dbReference>
<evidence type="ECO:0000313" key="15">
    <source>
        <dbReference type="Proteomes" id="UP000000773"/>
    </source>
</evidence>
<dbReference type="EMBL" id="CP000422">
    <property type="protein sequence ID" value="ABJ68696.1"/>
    <property type="molecule type" value="Genomic_DNA"/>
</dbReference>
<dbReference type="Proteomes" id="UP000000773">
    <property type="component" value="Chromosome"/>
</dbReference>
<evidence type="ECO:0000256" key="12">
    <source>
        <dbReference type="RuleBase" id="RU000512"/>
    </source>
</evidence>
<dbReference type="Gene3D" id="3.20.20.70">
    <property type="entry name" value="Aldolase class I"/>
    <property type="match status" value="1"/>
</dbReference>
<proteinExistence type="inferred from homology"/>
<feature type="active site" description="For OMPdecase activity" evidence="10">
    <location>
        <position position="72"/>
    </location>
</feature>
<dbReference type="PANTHER" id="PTHR32119">
    <property type="entry name" value="OROTIDINE 5'-PHOSPHATE DECARBOXYLASE"/>
    <property type="match status" value="1"/>
</dbReference>
<evidence type="ECO:0000256" key="9">
    <source>
        <dbReference type="HAMAP-Rule" id="MF_01200"/>
    </source>
</evidence>
<evidence type="ECO:0000256" key="2">
    <source>
        <dbReference type="ARBA" id="ARBA00004861"/>
    </source>
</evidence>
<dbReference type="GO" id="GO:0044205">
    <property type="term" value="P:'de novo' UMP biosynthetic process"/>
    <property type="evidence" value="ECO:0007669"/>
    <property type="project" value="UniProtKB-UniRule"/>
</dbReference>
<dbReference type="HOGENOM" id="CLU_067069_1_1_9"/>
<comment type="pathway">
    <text evidence="2 9 12">Pyrimidine metabolism; UMP biosynthesis via de novo pathway; UMP from orotate: step 2/2.</text>
</comment>
<dbReference type="InterPro" id="IPR018089">
    <property type="entry name" value="OMPdecase_AS"/>
</dbReference>
<feature type="binding site" evidence="9 11">
    <location>
        <position position="205"/>
    </location>
    <ligand>
        <name>substrate</name>
    </ligand>
</feature>
<dbReference type="EC" id="4.1.1.23" evidence="9"/>
<comment type="subunit">
    <text evidence="3 9">Homodimer.</text>
</comment>
<evidence type="ECO:0000313" key="14">
    <source>
        <dbReference type="EMBL" id="ABJ68696.1"/>
    </source>
</evidence>
<keyword evidence="6 9" id="KW-0456">Lyase</keyword>
<evidence type="ECO:0000259" key="13">
    <source>
        <dbReference type="SMART" id="SM00934"/>
    </source>
</evidence>
<dbReference type="InterPro" id="IPR014732">
    <property type="entry name" value="OMPdecase"/>
</dbReference>
<dbReference type="CDD" id="cd04725">
    <property type="entry name" value="OMP_decarboxylase_like"/>
    <property type="match status" value="1"/>
</dbReference>
<sequence>MLRAVQNGVFMEKPVMIALDFKDRGELNQFLEQFPEHLKLTIKLGMELFYGMGPEIVRDMRQKGHDIFLDLKLNDIPNTVEKAMMQLGRMGVQYTTIHAMGGSDMIRAAKRGLVAGAREVDLPTPKLLAVTELTSISEKQLSEEQNVSLPMADQVLSLAKLTSTAGGDGVICSPNEVSYLKPQLPEDFLFVTPGIRPAGAAKGDQKRTMTAAEAAKAGSSAIVVGRPITQSEDPVVAYQAILSEFN</sequence>
<evidence type="ECO:0000256" key="1">
    <source>
        <dbReference type="ARBA" id="ARBA00002356"/>
    </source>
</evidence>
<dbReference type="InterPro" id="IPR001754">
    <property type="entry name" value="OMPdeCOase_dom"/>
</dbReference>
<feature type="active site" description="For OMPdecase activity" evidence="10">
    <location>
        <position position="75"/>
    </location>
</feature>
<dbReference type="InterPro" id="IPR047596">
    <property type="entry name" value="OMPdecase_bac"/>
</dbReference>
<evidence type="ECO:0000256" key="11">
    <source>
        <dbReference type="PIRSR" id="PIRSR614732-2"/>
    </source>
</evidence>
<dbReference type="PANTHER" id="PTHR32119:SF2">
    <property type="entry name" value="OROTIDINE 5'-PHOSPHATE DECARBOXYLASE"/>
    <property type="match status" value="1"/>
</dbReference>
<dbReference type="GO" id="GO:0005829">
    <property type="term" value="C:cytosol"/>
    <property type="evidence" value="ECO:0007669"/>
    <property type="project" value="TreeGrafter"/>
</dbReference>
<evidence type="ECO:0000256" key="10">
    <source>
        <dbReference type="PIRSR" id="PIRSR614732-1"/>
    </source>
</evidence>
<feature type="domain" description="Orotidine 5'-phosphate decarboxylase" evidence="13">
    <location>
        <begin position="14"/>
        <end position="241"/>
    </location>
</feature>
<dbReference type="SMART" id="SM00934">
    <property type="entry name" value="OMPdecase"/>
    <property type="match status" value="1"/>
</dbReference>
<dbReference type="FunFam" id="3.20.20.70:FF:000015">
    <property type="entry name" value="Orotidine 5'-phosphate decarboxylase"/>
    <property type="match status" value="1"/>
</dbReference>
<reference evidence="14 15" key="1">
    <citation type="journal article" date="2006" name="Proc. Natl. Acad. Sci. U.S.A.">
        <title>Comparative genomics of the lactic acid bacteria.</title>
        <authorList>
            <person name="Makarova K."/>
            <person name="Slesarev A."/>
            <person name="Wolf Y."/>
            <person name="Sorokin A."/>
            <person name="Mirkin B."/>
            <person name="Koonin E."/>
            <person name="Pavlov A."/>
            <person name="Pavlova N."/>
            <person name="Karamychev V."/>
            <person name="Polouchine N."/>
            <person name="Shakhova V."/>
            <person name="Grigoriev I."/>
            <person name="Lou Y."/>
            <person name="Rohksar D."/>
            <person name="Lucas S."/>
            <person name="Huang K."/>
            <person name="Goodstein D.M."/>
            <person name="Hawkins T."/>
            <person name="Plengvidhya V."/>
            <person name="Welker D."/>
            <person name="Hughes J."/>
            <person name="Goh Y."/>
            <person name="Benson A."/>
            <person name="Baldwin K."/>
            <person name="Lee J.H."/>
            <person name="Diaz-Muniz I."/>
            <person name="Dosti B."/>
            <person name="Smeianov V."/>
            <person name="Wechter W."/>
            <person name="Barabote R."/>
            <person name="Lorca G."/>
            <person name="Altermann E."/>
            <person name="Barrangou R."/>
            <person name="Ganesan B."/>
            <person name="Xie Y."/>
            <person name="Rawsthorne H."/>
            <person name="Tamir D."/>
            <person name="Parker C."/>
            <person name="Breidt F."/>
            <person name="Broadbent J."/>
            <person name="Hutkins R."/>
            <person name="O'Sullivan D."/>
            <person name="Steele J."/>
            <person name="Unlu G."/>
            <person name="Saier M."/>
            <person name="Klaenhammer T."/>
            <person name="Richardson P."/>
            <person name="Kozyavkin S."/>
            <person name="Weimer B."/>
            <person name="Mills D."/>
        </authorList>
    </citation>
    <scope>NUCLEOTIDE SEQUENCE [LARGE SCALE GENOMIC DNA]</scope>
    <source>
        <strain evidence="15">ATCC 25745 / CCUG 21536 / LMG 10740 / 183-1w</strain>
    </source>
</reference>
<protein>
    <recommendedName>
        <fullName evidence="9">Orotidine 5'-phosphate decarboxylase</fullName>
        <ecNumber evidence="9">4.1.1.23</ecNumber>
    </recommendedName>
    <alternativeName>
        <fullName evidence="9">OMP decarboxylase</fullName>
        <shortName evidence="9">OMPDCase</shortName>
        <shortName evidence="9">OMPdecase</shortName>
    </alternativeName>
</protein>
<dbReference type="KEGG" id="ppe:PEPE_1675"/>
<keyword evidence="4 9" id="KW-0210">Decarboxylase</keyword>
<accession>Q03DM6</accession>
<evidence type="ECO:0000256" key="5">
    <source>
        <dbReference type="ARBA" id="ARBA00022975"/>
    </source>
</evidence>
<feature type="binding site" evidence="9">
    <location>
        <begin position="70"/>
        <end position="79"/>
    </location>
    <ligand>
        <name>substrate</name>
    </ligand>
</feature>
<dbReference type="NCBIfam" id="NF001273">
    <property type="entry name" value="PRK00230.1"/>
    <property type="match status" value="1"/>
</dbReference>
<feature type="binding site" evidence="9 11">
    <location>
        <position position="226"/>
    </location>
    <ligand>
        <name>substrate</name>
    </ligand>
</feature>
<name>Q03DM6_PEDPA</name>
<gene>
    <name evidence="9" type="primary">pyrF</name>
    <name evidence="14" type="ordered locus">PEPE_1675</name>
</gene>
<dbReference type="InterPro" id="IPR013785">
    <property type="entry name" value="Aldolase_TIM"/>
</dbReference>
<comment type="similarity">
    <text evidence="8 9">Belongs to the OMP decarboxylase family. Type 1 subfamily.</text>
</comment>
<dbReference type="AlphaFoldDB" id="Q03DM6"/>
<dbReference type="GO" id="GO:0004590">
    <property type="term" value="F:orotidine-5'-phosphate decarboxylase activity"/>
    <property type="evidence" value="ECO:0007669"/>
    <property type="project" value="UniProtKB-UniRule"/>
</dbReference>
<keyword evidence="5 9" id="KW-0665">Pyrimidine biosynthesis</keyword>
<feature type="active site" description="For OMPdecase activity" evidence="10">
    <location>
        <position position="70"/>
    </location>
</feature>
<evidence type="ECO:0000256" key="8">
    <source>
        <dbReference type="ARBA" id="ARBA00061012"/>
    </source>
</evidence>
<evidence type="ECO:0000256" key="3">
    <source>
        <dbReference type="ARBA" id="ARBA00011738"/>
    </source>
</evidence>
<dbReference type="PROSITE" id="PS00156">
    <property type="entry name" value="OMPDECASE"/>
    <property type="match status" value="1"/>
</dbReference>
<organism evidence="14 15">
    <name type="scientific">Pediococcus pentosaceus (strain ATCC 25745 / CCUG 21536 / LMG 10740 / 183-1w)</name>
    <dbReference type="NCBI Taxonomy" id="278197"/>
    <lineage>
        <taxon>Bacteria</taxon>
        <taxon>Bacillati</taxon>
        <taxon>Bacillota</taxon>
        <taxon>Bacilli</taxon>
        <taxon>Lactobacillales</taxon>
        <taxon>Lactobacillaceae</taxon>
        <taxon>Pediococcus</taxon>
    </lineage>
</organism>
<dbReference type="STRING" id="278197.PEPE_1675"/>
<feature type="binding site" evidence="9 11">
    <location>
        <position position="196"/>
    </location>
    <ligand>
        <name>substrate</name>
    </ligand>
</feature>
<evidence type="ECO:0000256" key="4">
    <source>
        <dbReference type="ARBA" id="ARBA00022793"/>
    </source>
</evidence>
<dbReference type="HAMAP" id="MF_01200_B">
    <property type="entry name" value="OMPdecase_type1_B"/>
    <property type="match status" value="1"/>
</dbReference>
<dbReference type="GO" id="GO:0006207">
    <property type="term" value="P:'de novo' pyrimidine nucleobase biosynthetic process"/>
    <property type="evidence" value="ECO:0007669"/>
    <property type="project" value="InterPro"/>
</dbReference>
<comment type="catalytic activity">
    <reaction evidence="7 9 12">
        <text>orotidine 5'-phosphate + H(+) = UMP + CO2</text>
        <dbReference type="Rhea" id="RHEA:11596"/>
        <dbReference type="ChEBI" id="CHEBI:15378"/>
        <dbReference type="ChEBI" id="CHEBI:16526"/>
        <dbReference type="ChEBI" id="CHEBI:57538"/>
        <dbReference type="ChEBI" id="CHEBI:57865"/>
        <dbReference type="EC" id="4.1.1.23"/>
    </reaction>
</comment>
<dbReference type="SUPFAM" id="SSF51366">
    <property type="entry name" value="Ribulose-phoshate binding barrel"/>
    <property type="match status" value="1"/>
</dbReference>
<dbReference type="NCBIfam" id="TIGR01740">
    <property type="entry name" value="pyrF"/>
    <property type="match status" value="1"/>
</dbReference>
<dbReference type="eggNOG" id="COG0284">
    <property type="taxonomic scope" value="Bacteria"/>
</dbReference>
<feature type="binding site" evidence="9 11">
    <location>
        <position position="43"/>
    </location>
    <ligand>
        <name>substrate</name>
    </ligand>
</feature>
<feature type="binding site" evidence="9 11">
    <location>
        <position position="225"/>
    </location>
    <ligand>
        <name>substrate</name>
    </ligand>
</feature>